<dbReference type="Gene3D" id="3.40.50.150">
    <property type="entry name" value="Vaccinia Virus protein VP39"/>
    <property type="match status" value="1"/>
</dbReference>
<evidence type="ECO:0000313" key="2">
    <source>
        <dbReference type="EMBL" id="KXZ46714.1"/>
    </source>
</evidence>
<dbReference type="PANTHER" id="PTHR42912:SF81">
    <property type="entry name" value="METHYLTRANSFERASE DOMAIN-CONTAINING PROTEIN"/>
    <property type="match status" value="1"/>
</dbReference>
<name>A0A150GA47_GONPE</name>
<gene>
    <name evidence="2" type="ORF">GPECTOR_41g678</name>
</gene>
<evidence type="ECO:0000313" key="3">
    <source>
        <dbReference type="Proteomes" id="UP000075714"/>
    </source>
</evidence>
<dbReference type="InterPro" id="IPR029063">
    <property type="entry name" value="SAM-dependent_MTases_sf"/>
</dbReference>
<reference evidence="3" key="1">
    <citation type="journal article" date="2016" name="Nat. Commun.">
        <title>The Gonium pectorale genome demonstrates co-option of cell cycle regulation during the evolution of multicellularity.</title>
        <authorList>
            <person name="Hanschen E.R."/>
            <person name="Marriage T.N."/>
            <person name="Ferris P.J."/>
            <person name="Hamaji T."/>
            <person name="Toyoda A."/>
            <person name="Fujiyama A."/>
            <person name="Neme R."/>
            <person name="Noguchi H."/>
            <person name="Minakuchi Y."/>
            <person name="Suzuki M."/>
            <person name="Kawai-Toyooka H."/>
            <person name="Smith D.R."/>
            <person name="Sparks H."/>
            <person name="Anderson J."/>
            <person name="Bakaric R."/>
            <person name="Luria V."/>
            <person name="Karger A."/>
            <person name="Kirschner M.W."/>
            <person name="Durand P.M."/>
            <person name="Michod R.E."/>
            <person name="Nozaki H."/>
            <person name="Olson B.J."/>
        </authorList>
    </citation>
    <scope>NUCLEOTIDE SEQUENCE [LARGE SCALE GENOMIC DNA]</scope>
    <source>
        <strain evidence="3">NIES-2863</strain>
    </source>
</reference>
<comment type="caution">
    <text evidence="2">The sequence shown here is derived from an EMBL/GenBank/DDBJ whole genome shotgun (WGS) entry which is preliminary data.</text>
</comment>
<dbReference type="InterPro" id="IPR041698">
    <property type="entry name" value="Methyltransf_25"/>
</dbReference>
<accession>A0A150GA47</accession>
<dbReference type="Proteomes" id="UP000075714">
    <property type="component" value="Unassembled WGS sequence"/>
</dbReference>
<dbReference type="OrthoDB" id="3647at2759"/>
<dbReference type="AlphaFoldDB" id="A0A150GA47"/>
<sequence>MPSDVAALDAQRFALHPSVAAWQHRVSRVTSAITNHDDGKAEAGDMPPLPEVVRQLQPPSPLAEPQRAAHWAYHLGRLAFFTGQGFAGFAAHHVSDLLSRAGGGSARRTPFERLLADAEPELATRLSDWSIAVEQDYANIQSGAYPMPWDMVTPNHRQYNPTFVLADSARFLVEWTAITRRRVEGRPEKLWLSSGLYPRYYTNTFHYQTDGWFSAWSAKVYEHSTEALFGGLQDIMQRSALLPIADFMREARAHCRTPSSLRLLEVAAGTGRFHTFIKDAYPDLPSVVSDLSPFYLARARSNLRYWRSLRQPSRQLGGVDDTGTEFLQTAAEAIAAPDESFDVVVCVYLFHELPEPIRRAAVSEFFRVLRPGGLAVLTDSVQLGDRAGLDKNIDVFAEFNEPHYRNYLSCDLGALFEDAGFQPGTKYVSMVTKTLSFRKPE</sequence>
<proteinExistence type="predicted"/>
<dbReference type="Pfam" id="PF13649">
    <property type="entry name" value="Methyltransf_25"/>
    <property type="match status" value="1"/>
</dbReference>
<dbReference type="CDD" id="cd02440">
    <property type="entry name" value="AdoMet_MTases"/>
    <property type="match status" value="1"/>
</dbReference>
<evidence type="ECO:0000259" key="1">
    <source>
        <dbReference type="Pfam" id="PF13649"/>
    </source>
</evidence>
<protein>
    <recommendedName>
        <fullName evidence="1">Methyltransferase domain-containing protein</fullName>
    </recommendedName>
</protein>
<keyword evidence="3" id="KW-1185">Reference proteome</keyword>
<dbReference type="InterPro" id="IPR050508">
    <property type="entry name" value="Methyltransf_Superfamily"/>
</dbReference>
<feature type="domain" description="Methyltransferase" evidence="1">
    <location>
        <begin position="264"/>
        <end position="373"/>
    </location>
</feature>
<organism evidence="2 3">
    <name type="scientific">Gonium pectorale</name>
    <name type="common">Green alga</name>
    <dbReference type="NCBI Taxonomy" id="33097"/>
    <lineage>
        <taxon>Eukaryota</taxon>
        <taxon>Viridiplantae</taxon>
        <taxon>Chlorophyta</taxon>
        <taxon>core chlorophytes</taxon>
        <taxon>Chlorophyceae</taxon>
        <taxon>CS clade</taxon>
        <taxon>Chlamydomonadales</taxon>
        <taxon>Volvocaceae</taxon>
        <taxon>Gonium</taxon>
    </lineage>
</organism>
<dbReference type="STRING" id="33097.A0A150GA47"/>
<dbReference type="SUPFAM" id="SSF53335">
    <property type="entry name" value="S-adenosyl-L-methionine-dependent methyltransferases"/>
    <property type="match status" value="1"/>
</dbReference>
<dbReference type="GO" id="GO:0008168">
    <property type="term" value="F:methyltransferase activity"/>
    <property type="evidence" value="ECO:0007669"/>
    <property type="project" value="TreeGrafter"/>
</dbReference>
<dbReference type="PANTHER" id="PTHR42912">
    <property type="entry name" value="METHYLTRANSFERASE"/>
    <property type="match status" value="1"/>
</dbReference>
<dbReference type="EMBL" id="LSYV01000042">
    <property type="protein sequence ID" value="KXZ46714.1"/>
    <property type="molecule type" value="Genomic_DNA"/>
</dbReference>